<name>A0ABV8Q4B2_9MICO</name>
<keyword evidence="2" id="KW-0472">Membrane</keyword>
<evidence type="ECO:0000256" key="1">
    <source>
        <dbReference type="SAM" id="MobiDB-lite"/>
    </source>
</evidence>
<dbReference type="RefSeq" id="WP_390227515.1">
    <property type="nucleotide sequence ID" value="NZ_JBHSCN010000003.1"/>
</dbReference>
<keyword evidence="2" id="KW-1133">Transmembrane helix</keyword>
<keyword evidence="4" id="KW-1185">Reference proteome</keyword>
<evidence type="ECO:0000313" key="3">
    <source>
        <dbReference type="EMBL" id="MFC4242644.1"/>
    </source>
</evidence>
<feature type="transmembrane region" description="Helical" evidence="2">
    <location>
        <begin position="80"/>
        <end position="102"/>
    </location>
</feature>
<protein>
    <recommendedName>
        <fullName evidence="5">DUF2510 domain-containing protein</fullName>
    </recommendedName>
</protein>
<dbReference type="EMBL" id="JBHSCN010000003">
    <property type="protein sequence ID" value="MFC4242644.1"/>
    <property type="molecule type" value="Genomic_DNA"/>
</dbReference>
<keyword evidence="2" id="KW-0812">Transmembrane</keyword>
<organism evidence="3 4">
    <name type="scientific">Gryllotalpicola reticulitermitis</name>
    <dbReference type="NCBI Taxonomy" id="1184153"/>
    <lineage>
        <taxon>Bacteria</taxon>
        <taxon>Bacillati</taxon>
        <taxon>Actinomycetota</taxon>
        <taxon>Actinomycetes</taxon>
        <taxon>Micrococcales</taxon>
        <taxon>Microbacteriaceae</taxon>
        <taxon>Gryllotalpicola</taxon>
    </lineage>
</organism>
<feature type="region of interest" description="Disordered" evidence="1">
    <location>
        <begin position="154"/>
        <end position="175"/>
    </location>
</feature>
<evidence type="ECO:0000256" key="2">
    <source>
        <dbReference type="SAM" id="Phobius"/>
    </source>
</evidence>
<reference evidence="4" key="1">
    <citation type="journal article" date="2019" name="Int. J. Syst. Evol. Microbiol.">
        <title>The Global Catalogue of Microorganisms (GCM) 10K type strain sequencing project: providing services to taxonomists for standard genome sequencing and annotation.</title>
        <authorList>
            <consortium name="The Broad Institute Genomics Platform"/>
            <consortium name="The Broad Institute Genome Sequencing Center for Infectious Disease"/>
            <person name="Wu L."/>
            <person name="Ma J."/>
        </authorList>
    </citation>
    <scope>NUCLEOTIDE SEQUENCE [LARGE SCALE GENOMIC DNA]</scope>
    <source>
        <strain evidence="4">CGMCC 1.10363</strain>
    </source>
</reference>
<accession>A0ABV8Q4B2</accession>
<comment type="caution">
    <text evidence="3">The sequence shown here is derived from an EMBL/GenBank/DDBJ whole genome shotgun (WGS) entry which is preliminary data.</text>
</comment>
<dbReference type="Proteomes" id="UP001595900">
    <property type="component" value="Unassembled WGS sequence"/>
</dbReference>
<proteinExistence type="predicted"/>
<evidence type="ECO:0000313" key="4">
    <source>
        <dbReference type="Proteomes" id="UP001595900"/>
    </source>
</evidence>
<sequence>MSDNEAPHNLPSPGWMVAPEDPSLQAWWDGRAMTSLRRSATAEAAQPTPTAPVTAALAPQPPAMRSVAPMRDAPKRRMPTWAKVTIPVGSVVVAAAIVLAALTPTIQKSEHKSAAIAACEKSAEDQLDNRSAHFSHLSMTLMDAKALNSVFSDDGEPATARNPKDGSQFFMGNGAVTSDGDTQSLECLVTIEKNGKVKGSLDDVALLVPGS</sequence>
<gene>
    <name evidence="3" type="ORF">ACFOYW_04600</name>
</gene>
<evidence type="ECO:0008006" key="5">
    <source>
        <dbReference type="Google" id="ProtNLM"/>
    </source>
</evidence>